<name>A0A644ZB99_9ZZZZ</name>
<protein>
    <recommendedName>
        <fullName evidence="1">Secretion system C-terminal sorting domain-containing protein</fullName>
    </recommendedName>
</protein>
<dbReference type="Pfam" id="PF18962">
    <property type="entry name" value="Por_Secre_tail"/>
    <property type="match status" value="1"/>
</dbReference>
<accession>A0A644ZB99</accession>
<feature type="domain" description="Secretion system C-terminal sorting" evidence="1">
    <location>
        <begin position="217"/>
        <end position="284"/>
    </location>
</feature>
<dbReference type="InterPro" id="IPR026444">
    <property type="entry name" value="Secre_tail"/>
</dbReference>
<dbReference type="InterPro" id="IPR013783">
    <property type="entry name" value="Ig-like_fold"/>
</dbReference>
<dbReference type="EMBL" id="VSSQ01007199">
    <property type="protein sequence ID" value="MPM35164.1"/>
    <property type="molecule type" value="Genomic_DNA"/>
</dbReference>
<organism evidence="2">
    <name type="scientific">bioreactor metagenome</name>
    <dbReference type="NCBI Taxonomy" id="1076179"/>
    <lineage>
        <taxon>unclassified sequences</taxon>
        <taxon>metagenomes</taxon>
        <taxon>ecological metagenomes</taxon>
    </lineage>
</organism>
<dbReference type="NCBIfam" id="TIGR04183">
    <property type="entry name" value="Por_Secre_tail"/>
    <property type="match status" value="1"/>
</dbReference>
<evidence type="ECO:0000259" key="1">
    <source>
        <dbReference type="Pfam" id="PF18962"/>
    </source>
</evidence>
<evidence type="ECO:0000313" key="2">
    <source>
        <dbReference type="EMBL" id="MPM35164.1"/>
    </source>
</evidence>
<dbReference type="Gene3D" id="2.60.40.10">
    <property type="entry name" value="Immunoglobulins"/>
    <property type="match status" value="1"/>
</dbReference>
<comment type="caution">
    <text evidence="2">The sequence shown here is derived from an EMBL/GenBank/DDBJ whole genome shotgun (WGS) entry which is preliminary data.</text>
</comment>
<gene>
    <name evidence="2" type="ORF">SDC9_81754</name>
</gene>
<dbReference type="AlphaFoldDB" id="A0A644ZB99"/>
<proteinExistence type="predicted"/>
<sequence length="285" mass="30944">MGMEDLVSNGKDVVVVEYHNDWQGADPYVCVASQARADALATAGIATGNPTVMADGDLYLVGGNHTTSLYTSYLPMYNTRIARNAIHDINLSIVKTGTDTYEATVVVEQMSGYYPSNLKLRTALTESNISYSWQGQTELHWVCRDMYPNASGTTLDFSSTSTQTYTTSFSTAGYVADNCEFAAWVQLGTTGDVTQAVKVDLSTIVGIEETNATSWSVYPNPANDQITIAGMEKAQYEIVNINGQVVMSGMIENGFETINTSNLNQGSYFARIIGSEVTVKPFVIE</sequence>
<reference evidence="2" key="1">
    <citation type="submission" date="2019-08" db="EMBL/GenBank/DDBJ databases">
        <authorList>
            <person name="Kucharzyk K."/>
            <person name="Murdoch R.W."/>
            <person name="Higgins S."/>
            <person name="Loffler F."/>
        </authorList>
    </citation>
    <scope>NUCLEOTIDE SEQUENCE</scope>
</reference>